<dbReference type="STRING" id="1280954.HPO_18924"/>
<feature type="domain" description="Major facilitator superfamily (MFS) profile" evidence="7">
    <location>
        <begin position="36"/>
        <end position="448"/>
    </location>
</feature>
<dbReference type="Proteomes" id="UP000027100">
    <property type="component" value="Unassembled WGS sequence"/>
</dbReference>
<feature type="transmembrane region" description="Helical" evidence="6">
    <location>
        <begin position="70"/>
        <end position="91"/>
    </location>
</feature>
<accession>A0A062VBE6</accession>
<feature type="transmembrane region" description="Helical" evidence="6">
    <location>
        <begin position="295"/>
        <end position="315"/>
    </location>
</feature>
<feature type="transmembrane region" description="Helical" evidence="6">
    <location>
        <begin position="388"/>
        <end position="408"/>
    </location>
</feature>
<dbReference type="PROSITE" id="PS50850">
    <property type="entry name" value="MFS"/>
    <property type="match status" value="1"/>
</dbReference>
<feature type="transmembrane region" description="Helical" evidence="6">
    <location>
        <begin position="103"/>
        <end position="122"/>
    </location>
</feature>
<dbReference type="InterPro" id="IPR011701">
    <property type="entry name" value="MFS"/>
</dbReference>
<feature type="transmembrane region" description="Helical" evidence="6">
    <location>
        <begin position="206"/>
        <end position="225"/>
    </location>
</feature>
<dbReference type="EMBL" id="ARYM01000041">
    <property type="protein sequence ID" value="KCZ96643.1"/>
    <property type="molecule type" value="Genomic_DNA"/>
</dbReference>
<dbReference type="RefSeq" id="WP_051612841.1">
    <property type="nucleotide sequence ID" value="NZ_ARYM01000041.1"/>
</dbReference>
<feature type="transmembrane region" description="Helical" evidence="6">
    <location>
        <begin position="161"/>
        <end position="186"/>
    </location>
</feature>
<dbReference type="InterPro" id="IPR036259">
    <property type="entry name" value="MFS_trans_sf"/>
</dbReference>
<comment type="subcellular location">
    <subcellularLocation>
        <location evidence="1">Membrane</location>
        <topology evidence="1">Multi-pass membrane protein</topology>
    </subcellularLocation>
</comment>
<gene>
    <name evidence="8" type="ORF">HPO_18924</name>
</gene>
<dbReference type="GO" id="GO:0016020">
    <property type="term" value="C:membrane"/>
    <property type="evidence" value="ECO:0007669"/>
    <property type="project" value="UniProtKB-SubCell"/>
</dbReference>
<dbReference type="AlphaFoldDB" id="A0A062VBE6"/>
<proteinExistence type="predicted"/>
<keyword evidence="9" id="KW-1185">Reference proteome</keyword>
<dbReference type="Pfam" id="PF07690">
    <property type="entry name" value="MFS_1"/>
    <property type="match status" value="1"/>
</dbReference>
<evidence type="ECO:0000256" key="6">
    <source>
        <dbReference type="SAM" id="Phobius"/>
    </source>
</evidence>
<evidence type="ECO:0000256" key="5">
    <source>
        <dbReference type="ARBA" id="ARBA00023136"/>
    </source>
</evidence>
<name>A0A062VBE6_9PROT</name>
<dbReference type="SUPFAM" id="SSF103473">
    <property type="entry name" value="MFS general substrate transporter"/>
    <property type="match status" value="1"/>
</dbReference>
<dbReference type="Gene3D" id="1.20.1250.20">
    <property type="entry name" value="MFS general substrate transporter like domains"/>
    <property type="match status" value="2"/>
</dbReference>
<dbReference type="InterPro" id="IPR044770">
    <property type="entry name" value="MFS_spinster-like"/>
</dbReference>
<evidence type="ECO:0000313" key="9">
    <source>
        <dbReference type="Proteomes" id="UP000027100"/>
    </source>
</evidence>
<keyword evidence="2" id="KW-0813">Transport</keyword>
<feature type="transmembrane region" description="Helical" evidence="6">
    <location>
        <begin position="420"/>
        <end position="441"/>
    </location>
</feature>
<keyword evidence="4 6" id="KW-1133">Transmembrane helix</keyword>
<evidence type="ECO:0000256" key="1">
    <source>
        <dbReference type="ARBA" id="ARBA00004141"/>
    </source>
</evidence>
<sequence>MTDFNPAQSPADGAKPVVVVSEMEPEAKAGLGAWWMVIVLLVCYIVAILDRLVLVMLVEPMKLDLGLTDFEISLLLGPAFGLFYAIFGFPLAWASDRFSRRKVIAFGLTLWSVATMLCGAAGSFLSIFAARMGVGIGEAALSPAAYSLIGDRFPRQLLTRALAIYALGPRLGVAVAYTAGALVIAYSTSLGPISLPLIGLTKPWQLSFIIVGLPGIFLALALFTFREPGRRVSTASLAERDSTVLGFVSENKKLTTLLLLGFASVSVASGADSWVPSYFARRFDWQPLQFGPAMSVISLVAAGSILIKGSIVDWLYSRGLKDAHMRFYTWLLGPAAVLSAIAFFLPNPFVFLGVLCVIQVITMGYLVYMAAVIQIITPLHLRGRMTALFLFATTMGVAFGPMAVGWITDFVFRDPQLVGGSLGIVLTATPVIALVAFRAALPLLPPHIARRGDASRTGS</sequence>
<evidence type="ECO:0000256" key="2">
    <source>
        <dbReference type="ARBA" id="ARBA00022448"/>
    </source>
</evidence>
<dbReference type="PANTHER" id="PTHR23505">
    <property type="entry name" value="SPINSTER"/>
    <property type="match status" value="1"/>
</dbReference>
<evidence type="ECO:0000313" key="8">
    <source>
        <dbReference type="EMBL" id="KCZ96643.1"/>
    </source>
</evidence>
<evidence type="ECO:0000256" key="3">
    <source>
        <dbReference type="ARBA" id="ARBA00022692"/>
    </source>
</evidence>
<feature type="transmembrane region" description="Helical" evidence="6">
    <location>
        <begin position="33"/>
        <end position="58"/>
    </location>
</feature>
<keyword evidence="5 6" id="KW-0472">Membrane</keyword>
<dbReference type="eggNOG" id="COG2271">
    <property type="taxonomic scope" value="Bacteria"/>
</dbReference>
<keyword evidence="3 6" id="KW-0812">Transmembrane</keyword>
<dbReference type="GO" id="GO:0022857">
    <property type="term" value="F:transmembrane transporter activity"/>
    <property type="evidence" value="ECO:0007669"/>
    <property type="project" value="InterPro"/>
</dbReference>
<feature type="transmembrane region" description="Helical" evidence="6">
    <location>
        <begin position="257"/>
        <end position="275"/>
    </location>
</feature>
<reference evidence="8 9" key="1">
    <citation type="journal article" date="2014" name="Antonie Van Leeuwenhoek">
        <title>Hyphomonas beringensis sp. nov. and Hyphomonas chukchiensis sp. nov., isolated from surface seawater of the Bering Sea and Chukchi Sea.</title>
        <authorList>
            <person name="Li C."/>
            <person name="Lai Q."/>
            <person name="Li G."/>
            <person name="Dong C."/>
            <person name="Wang J."/>
            <person name="Liao Y."/>
            <person name="Shao Z."/>
        </authorList>
    </citation>
    <scope>NUCLEOTIDE SEQUENCE [LARGE SCALE GENOMIC DNA]</scope>
    <source>
        <strain evidence="8 9">PS728</strain>
    </source>
</reference>
<dbReference type="InterPro" id="IPR020846">
    <property type="entry name" value="MFS_dom"/>
</dbReference>
<dbReference type="PANTHER" id="PTHR23505:SF79">
    <property type="entry name" value="PROTEIN SPINSTER"/>
    <property type="match status" value="1"/>
</dbReference>
<feature type="transmembrane region" description="Helical" evidence="6">
    <location>
        <begin position="327"/>
        <end position="345"/>
    </location>
</feature>
<dbReference type="OrthoDB" id="7473300at2"/>
<protein>
    <submittedName>
        <fullName evidence="8">Major facilitator superfamily protein</fullName>
    </submittedName>
</protein>
<evidence type="ECO:0000259" key="7">
    <source>
        <dbReference type="PROSITE" id="PS50850"/>
    </source>
</evidence>
<organism evidence="8 9">
    <name type="scientific">Hyphomonas polymorpha PS728</name>
    <dbReference type="NCBI Taxonomy" id="1280954"/>
    <lineage>
        <taxon>Bacteria</taxon>
        <taxon>Pseudomonadati</taxon>
        <taxon>Pseudomonadota</taxon>
        <taxon>Alphaproteobacteria</taxon>
        <taxon>Hyphomonadales</taxon>
        <taxon>Hyphomonadaceae</taxon>
        <taxon>Hyphomonas</taxon>
    </lineage>
</organism>
<evidence type="ECO:0000256" key="4">
    <source>
        <dbReference type="ARBA" id="ARBA00022989"/>
    </source>
</evidence>
<dbReference type="PATRIC" id="fig|1280954.3.peg.3803"/>
<comment type="caution">
    <text evidence="8">The sequence shown here is derived from an EMBL/GenBank/DDBJ whole genome shotgun (WGS) entry which is preliminary data.</text>
</comment>
<feature type="transmembrane region" description="Helical" evidence="6">
    <location>
        <begin position="351"/>
        <end position="376"/>
    </location>
</feature>